<sequence>MAANSRSAGAIASLGKRITDQIWNSDPLRNSVISSSAPKFRRAAHTSVYDKNLDEQVRPSVVPDDVIQAQAADKYWAPHPQTGVFGPATENPAAAAGNRAADGGHYSGVEEEKAWFRPTSLEDSEKPHGL</sequence>
<dbReference type="InterPro" id="IPR039291">
    <property type="entry name" value="At5g17165-like"/>
</dbReference>
<evidence type="ECO:0000313" key="3">
    <source>
        <dbReference type="Proteomes" id="UP001642487"/>
    </source>
</evidence>
<name>A0ABP0YZU0_9ROSI</name>
<feature type="compositionally biased region" description="Low complexity" evidence="1">
    <location>
        <begin position="86"/>
        <end position="104"/>
    </location>
</feature>
<protein>
    <recommendedName>
        <fullName evidence="4">Late embryogenesis abundant protein At5g17165-like</fullName>
    </recommendedName>
</protein>
<proteinExistence type="predicted"/>
<evidence type="ECO:0000313" key="2">
    <source>
        <dbReference type="EMBL" id="CAK9325045.1"/>
    </source>
</evidence>
<evidence type="ECO:0000256" key="1">
    <source>
        <dbReference type="SAM" id="MobiDB-lite"/>
    </source>
</evidence>
<organism evidence="2 3">
    <name type="scientific">Citrullus colocynthis</name>
    <name type="common">colocynth</name>
    <dbReference type="NCBI Taxonomy" id="252529"/>
    <lineage>
        <taxon>Eukaryota</taxon>
        <taxon>Viridiplantae</taxon>
        <taxon>Streptophyta</taxon>
        <taxon>Embryophyta</taxon>
        <taxon>Tracheophyta</taxon>
        <taxon>Spermatophyta</taxon>
        <taxon>Magnoliopsida</taxon>
        <taxon>eudicotyledons</taxon>
        <taxon>Gunneridae</taxon>
        <taxon>Pentapetalae</taxon>
        <taxon>rosids</taxon>
        <taxon>fabids</taxon>
        <taxon>Cucurbitales</taxon>
        <taxon>Cucurbitaceae</taxon>
        <taxon>Benincaseae</taxon>
        <taxon>Citrullus</taxon>
    </lineage>
</organism>
<dbReference type="Pfam" id="PF22272">
    <property type="entry name" value="LEA_3b"/>
    <property type="match status" value="1"/>
</dbReference>
<dbReference type="EMBL" id="OZ021740">
    <property type="protein sequence ID" value="CAK9325045.1"/>
    <property type="molecule type" value="Genomic_DNA"/>
</dbReference>
<evidence type="ECO:0008006" key="4">
    <source>
        <dbReference type="Google" id="ProtNLM"/>
    </source>
</evidence>
<dbReference type="PANTHER" id="PTHR35122">
    <property type="entry name" value="OSJNBA0093F12.14 PROTEIN"/>
    <property type="match status" value="1"/>
</dbReference>
<reference evidence="2 3" key="1">
    <citation type="submission" date="2024-03" db="EMBL/GenBank/DDBJ databases">
        <authorList>
            <person name="Gkanogiannis A."/>
            <person name="Becerra Lopez-Lavalle L."/>
        </authorList>
    </citation>
    <scope>NUCLEOTIDE SEQUENCE [LARGE SCALE GENOMIC DNA]</scope>
</reference>
<dbReference type="PANTHER" id="PTHR35122:SF2">
    <property type="entry name" value="OS04G0598000 PROTEIN"/>
    <property type="match status" value="1"/>
</dbReference>
<accession>A0ABP0YZU0</accession>
<dbReference type="Proteomes" id="UP001642487">
    <property type="component" value="Chromosome 6"/>
</dbReference>
<feature type="region of interest" description="Disordered" evidence="1">
    <location>
        <begin position="79"/>
        <end position="130"/>
    </location>
</feature>
<keyword evidence="3" id="KW-1185">Reference proteome</keyword>
<gene>
    <name evidence="2" type="ORF">CITCOLO1_LOCUS17297</name>
</gene>